<keyword evidence="1" id="KW-0812">Transmembrane</keyword>
<comment type="caution">
    <text evidence="2">The sequence shown here is derived from an EMBL/GenBank/DDBJ whole genome shotgun (WGS) entry which is preliminary data.</text>
</comment>
<dbReference type="Proteomes" id="UP000050424">
    <property type="component" value="Unassembled WGS sequence"/>
</dbReference>
<keyword evidence="3" id="KW-1185">Reference proteome</keyword>
<name>A0A0P7BS20_9HYPO</name>
<protein>
    <submittedName>
        <fullName evidence="2">Uncharacterized protein</fullName>
    </submittedName>
</protein>
<evidence type="ECO:0000256" key="1">
    <source>
        <dbReference type="SAM" id="Phobius"/>
    </source>
</evidence>
<dbReference type="OrthoDB" id="2989864at2759"/>
<dbReference type="EMBL" id="LKCW01000036">
    <property type="protein sequence ID" value="KPM43183.1"/>
    <property type="molecule type" value="Genomic_DNA"/>
</dbReference>
<proteinExistence type="predicted"/>
<dbReference type="AlphaFoldDB" id="A0A0P7BS20"/>
<keyword evidence="1" id="KW-1133">Transmembrane helix</keyword>
<gene>
    <name evidence="2" type="ORF">AK830_g3368</name>
</gene>
<keyword evidence="1" id="KW-0472">Membrane</keyword>
<sequence>MTTTLPPFTAWHIPPLFVATTFTFGGMLPFWKPARAIREFGLPERIATSPEAHTCFAVYGSRMSMFGIAIYTFYLRGDFRSLDTILTLLAVAGSVDGYLCWKEGVPGIALFRVVSGLLLGGYGYFGLTSKKG</sequence>
<reference evidence="2 3" key="1">
    <citation type="submission" date="2015-09" db="EMBL/GenBank/DDBJ databases">
        <title>Draft genome of a European isolate of the apple canker pathogen Neonectria ditissima.</title>
        <authorList>
            <person name="Gomez-Cortecero A."/>
            <person name="Harrison R.J."/>
            <person name="Armitage A.D."/>
        </authorList>
    </citation>
    <scope>NUCLEOTIDE SEQUENCE [LARGE SCALE GENOMIC DNA]</scope>
    <source>
        <strain evidence="2 3">R09/05</strain>
    </source>
</reference>
<evidence type="ECO:0000313" key="2">
    <source>
        <dbReference type="EMBL" id="KPM43183.1"/>
    </source>
</evidence>
<feature type="transmembrane region" description="Helical" evidence="1">
    <location>
        <begin position="108"/>
        <end position="127"/>
    </location>
</feature>
<feature type="transmembrane region" description="Helical" evidence="1">
    <location>
        <begin position="12"/>
        <end position="31"/>
    </location>
</feature>
<evidence type="ECO:0000313" key="3">
    <source>
        <dbReference type="Proteomes" id="UP000050424"/>
    </source>
</evidence>
<accession>A0A0P7BS20</accession>
<dbReference type="InterPro" id="IPR025363">
    <property type="entry name" value="DUF4267"/>
</dbReference>
<dbReference type="Pfam" id="PF14087">
    <property type="entry name" value="DUF4267"/>
    <property type="match status" value="1"/>
</dbReference>
<feature type="transmembrane region" description="Helical" evidence="1">
    <location>
        <begin position="52"/>
        <end position="74"/>
    </location>
</feature>
<organism evidence="2 3">
    <name type="scientific">Neonectria ditissima</name>
    <dbReference type="NCBI Taxonomy" id="78410"/>
    <lineage>
        <taxon>Eukaryota</taxon>
        <taxon>Fungi</taxon>
        <taxon>Dikarya</taxon>
        <taxon>Ascomycota</taxon>
        <taxon>Pezizomycotina</taxon>
        <taxon>Sordariomycetes</taxon>
        <taxon>Hypocreomycetidae</taxon>
        <taxon>Hypocreales</taxon>
        <taxon>Nectriaceae</taxon>
        <taxon>Neonectria</taxon>
    </lineage>
</organism>